<dbReference type="EMBL" id="JACDQQ010001687">
    <property type="protein sequence ID" value="MBA0086813.1"/>
    <property type="molecule type" value="Genomic_DNA"/>
</dbReference>
<evidence type="ECO:0000313" key="7">
    <source>
        <dbReference type="EMBL" id="MBA0086813.1"/>
    </source>
</evidence>
<dbReference type="Pfam" id="PF07687">
    <property type="entry name" value="M20_dimer"/>
    <property type="match status" value="1"/>
</dbReference>
<name>A0A7V8NSS4_9BACT</name>
<dbReference type="PANTHER" id="PTHR43808:SF8">
    <property type="entry name" value="PEPTIDASE M20 DIMERISATION DOMAIN-CONTAINING PROTEIN"/>
    <property type="match status" value="1"/>
</dbReference>
<evidence type="ECO:0000256" key="2">
    <source>
        <dbReference type="ARBA" id="ARBA00006247"/>
    </source>
</evidence>
<dbReference type="InterPro" id="IPR002933">
    <property type="entry name" value="Peptidase_M20"/>
</dbReference>
<reference evidence="7" key="1">
    <citation type="submission" date="2020-06" db="EMBL/GenBank/DDBJ databases">
        <title>Legume-microbial interactions unlock mineral nutrients during tropical forest succession.</title>
        <authorList>
            <person name="Epihov D.Z."/>
        </authorList>
    </citation>
    <scope>NUCLEOTIDE SEQUENCE [LARGE SCALE GENOMIC DNA]</scope>
    <source>
        <strain evidence="7">Pan2503</strain>
    </source>
</reference>
<evidence type="ECO:0000259" key="6">
    <source>
        <dbReference type="Pfam" id="PF07687"/>
    </source>
</evidence>
<comment type="similarity">
    <text evidence="2">Belongs to the peptidase M20A family.</text>
</comment>
<evidence type="ECO:0000256" key="3">
    <source>
        <dbReference type="ARBA" id="ARBA00022723"/>
    </source>
</evidence>
<dbReference type="Gene3D" id="3.40.630.10">
    <property type="entry name" value="Zn peptidases"/>
    <property type="match status" value="1"/>
</dbReference>
<dbReference type="AlphaFoldDB" id="A0A7V8NSS4"/>
<keyword evidence="4" id="KW-0378">Hydrolase</keyword>
<dbReference type="Proteomes" id="UP000567293">
    <property type="component" value="Unassembled WGS sequence"/>
</dbReference>
<dbReference type="InterPro" id="IPR036264">
    <property type="entry name" value="Bact_exopeptidase_dim_dom"/>
</dbReference>
<keyword evidence="5" id="KW-0862">Zinc</keyword>
<protein>
    <submittedName>
        <fullName evidence="7">M20/M25/M40 family metallo-hydrolase</fullName>
    </submittedName>
</protein>
<dbReference type="InterPro" id="IPR050072">
    <property type="entry name" value="Peptidase_M20A"/>
</dbReference>
<evidence type="ECO:0000313" key="8">
    <source>
        <dbReference type="Proteomes" id="UP000567293"/>
    </source>
</evidence>
<accession>A0A7V8NSS4</accession>
<sequence>MDVFARTRALIDIESITMNEEAVGNYLYDCLAEMASRFSGCVERMAVEPRRFNLLAQWGDRLAVTLSTHMDTVPPFVPSREDSDTIWGRGACDTKGTIAAMIAAAEGLLESGERDFGLLFVVGEERNSAGAFQAARQARGSRYLINGEPTENKLALGSKGALRYEVVASGKMAHSAYPELGDSAIHKLIDVLAEMRRIPLPVDGLLGASTLNIGTLTGGRAPNVIADEARAEIFVRLVQDSAETRHALERVVEGRAELREVLEIPPVRLGSLEGMETTVVAYTTDIPAFGGAWGTPFLIGPGSIHVAHTLEERVPKKELARAVQIYQQMVSELCRRESK</sequence>
<proteinExistence type="inferred from homology"/>
<dbReference type="GO" id="GO:0016787">
    <property type="term" value="F:hydrolase activity"/>
    <property type="evidence" value="ECO:0007669"/>
    <property type="project" value="UniProtKB-KW"/>
</dbReference>
<evidence type="ECO:0000256" key="4">
    <source>
        <dbReference type="ARBA" id="ARBA00022801"/>
    </source>
</evidence>
<dbReference type="SUPFAM" id="SSF53187">
    <property type="entry name" value="Zn-dependent exopeptidases"/>
    <property type="match status" value="1"/>
</dbReference>
<dbReference type="GO" id="GO:0046872">
    <property type="term" value="F:metal ion binding"/>
    <property type="evidence" value="ECO:0007669"/>
    <property type="project" value="UniProtKB-KW"/>
</dbReference>
<feature type="domain" description="Peptidase M20 dimerisation" evidence="6">
    <location>
        <begin position="157"/>
        <end position="250"/>
    </location>
</feature>
<dbReference type="Pfam" id="PF01546">
    <property type="entry name" value="Peptidase_M20"/>
    <property type="match status" value="1"/>
</dbReference>
<dbReference type="SUPFAM" id="SSF55031">
    <property type="entry name" value="Bacterial exopeptidase dimerisation domain"/>
    <property type="match status" value="1"/>
</dbReference>
<evidence type="ECO:0000256" key="5">
    <source>
        <dbReference type="ARBA" id="ARBA00022833"/>
    </source>
</evidence>
<organism evidence="7 8">
    <name type="scientific">Candidatus Acidiferrum panamense</name>
    <dbReference type="NCBI Taxonomy" id="2741543"/>
    <lineage>
        <taxon>Bacteria</taxon>
        <taxon>Pseudomonadati</taxon>
        <taxon>Acidobacteriota</taxon>
        <taxon>Terriglobia</taxon>
        <taxon>Candidatus Acidiferrales</taxon>
        <taxon>Candidatus Acidiferrum</taxon>
    </lineage>
</organism>
<comment type="caution">
    <text evidence="7">The sequence shown here is derived from an EMBL/GenBank/DDBJ whole genome shotgun (WGS) entry which is preliminary data.</text>
</comment>
<evidence type="ECO:0000256" key="1">
    <source>
        <dbReference type="ARBA" id="ARBA00001947"/>
    </source>
</evidence>
<dbReference type="PANTHER" id="PTHR43808">
    <property type="entry name" value="ACETYLORNITHINE DEACETYLASE"/>
    <property type="match status" value="1"/>
</dbReference>
<dbReference type="InterPro" id="IPR011650">
    <property type="entry name" value="Peptidase_M20_dimer"/>
</dbReference>
<keyword evidence="3" id="KW-0479">Metal-binding</keyword>
<keyword evidence="8" id="KW-1185">Reference proteome</keyword>
<comment type="cofactor">
    <cofactor evidence="1">
        <name>Zn(2+)</name>
        <dbReference type="ChEBI" id="CHEBI:29105"/>
    </cofactor>
</comment>
<gene>
    <name evidence="7" type="ORF">HRJ53_17670</name>
</gene>
<dbReference type="Gene3D" id="3.30.70.360">
    <property type="match status" value="1"/>
</dbReference>